<dbReference type="InterPro" id="IPR056924">
    <property type="entry name" value="SH3_Tf2-1"/>
</dbReference>
<evidence type="ECO:0000259" key="1">
    <source>
        <dbReference type="Pfam" id="PF17919"/>
    </source>
</evidence>
<comment type="caution">
    <text evidence="4">The sequence shown here is derived from an EMBL/GenBank/DDBJ whole genome shotgun (WGS) entry which is preliminary data.</text>
</comment>
<proteinExistence type="predicted"/>
<dbReference type="Proteomes" id="UP000321947">
    <property type="component" value="Unassembled WGS sequence"/>
</dbReference>
<name>A0A5D3BX72_CUCMM</name>
<dbReference type="FunFam" id="1.10.340.70:FF:000001">
    <property type="entry name" value="Retrovirus-related Pol polyprotein from transposon gypsy-like Protein"/>
    <property type="match status" value="1"/>
</dbReference>
<accession>A0A5D3BX72</accession>
<gene>
    <name evidence="4" type="ORF">E5676_scaffold863G00310</name>
</gene>
<dbReference type="InterPro" id="IPR043502">
    <property type="entry name" value="DNA/RNA_pol_sf"/>
</dbReference>
<dbReference type="PANTHER" id="PTHR35046:SF9">
    <property type="entry name" value="RNA-DIRECTED DNA POLYMERASE"/>
    <property type="match status" value="1"/>
</dbReference>
<dbReference type="InterPro" id="IPR012337">
    <property type="entry name" value="RNaseH-like_sf"/>
</dbReference>
<dbReference type="SUPFAM" id="SSF56672">
    <property type="entry name" value="DNA/RNA polymerases"/>
    <property type="match status" value="1"/>
</dbReference>
<evidence type="ECO:0000259" key="3">
    <source>
        <dbReference type="Pfam" id="PF24626"/>
    </source>
</evidence>
<dbReference type="InterPro" id="IPR041588">
    <property type="entry name" value="Integrase_H2C2"/>
</dbReference>
<evidence type="ECO:0000259" key="2">
    <source>
        <dbReference type="Pfam" id="PF17921"/>
    </source>
</evidence>
<dbReference type="FunFam" id="3.30.70.270:FF:000020">
    <property type="entry name" value="Transposon Tf2-6 polyprotein-like Protein"/>
    <property type="match status" value="1"/>
</dbReference>
<dbReference type="EMBL" id="SSTD01014872">
    <property type="protein sequence ID" value="TYK03674.1"/>
    <property type="molecule type" value="Genomic_DNA"/>
</dbReference>
<dbReference type="GO" id="GO:0003676">
    <property type="term" value="F:nucleic acid binding"/>
    <property type="evidence" value="ECO:0007669"/>
    <property type="project" value="InterPro"/>
</dbReference>
<dbReference type="AlphaFoldDB" id="A0A5D3BX72"/>
<dbReference type="InterPro" id="IPR043128">
    <property type="entry name" value="Rev_trsase/Diguanyl_cyclase"/>
</dbReference>
<dbReference type="PANTHER" id="PTHR35046">
    <property type="entry name" value="ZINC KNUCKLE (CCHC-TYPE) FAMILY PROTEIN"/>
    <property type="match status" value="1"/>
</dbReference>
<dbReference type="CDD" id="cd09274">
    <property type="entry name" value="RNase_HI_RT_Ty3"/>
    <property type="match status" value="1"/>
</dbReference>
<dbReference type="Gene3D" id="3.30.420.10">
    <property type="entry name" value="Ribonuclease H-like superfamily/Ribonuclease H"/>
    <property type="match status" value="1"/>
</dbReference>
<reference evidence="4 5" key="1">
    <citation type="submission" date="2019-08" db="EMBL/GenBank/DDBJ databases">
        <title>Draft genome sequences of two oriental melons (Cucumis melo L. var makuwa).</title>
        <authorList>
            <person name="Kwon S.-Y."/>
        </authorList>
    </citation>
    <scope>NUCLEOTIDE SEQUENCE [LARGE SCALE GENOMIC DNA]</scope>
    <source>
        <strain evidence="5">cv. Chang Bougi</strain>
        <tissue evidence="4">Leaf</tissue>
    </source>
</reference>
<dbReference type="Pfam" id="PF24626">
    <property type="entry name" value="SH3_Tf2-1"/>
    <property type="match status" value="1"/>
</dbReference>
<dbReference type="Gene3D" id="1.10.340.70">
    <property type="match status" value="1"/>
</dbReference>
<feature type="domain" description="Tf2-1-like SH3-like" evidence="3">
    <location>
        <begin position="483"/>
        <end position="542"/>
    </location>
</feature>
<dbReference type="SUPFAM" id="SSF53098">
    <property type="entry name" value="Ribonuclease H-like"/>
    <property type="match status" value="1"/>
</dbReference>
<evidence type="ECO:0000313" key="5">
    <source>
        <dbReference type="Proteomes" id="UP000321947"/>
    </source>
</evidence>
<sequence>MVVNTAPLKAIREWPTPTNALEVRSFHGLASFYRRFIKDFSCIASPLTELVKKHVKFEWKEKQENAFNELKEKLIKAPCLALPNFDKSFEIECDASGIGIEAVLMQEKQPIMLFSEKLNGAQLNYPTYDKELHALVRALKVWQHYLWPKEFVIYTDHESLKRLKGQTKLNNRHAKWVEFIETFPYVIHYKKGKDNVVVNALSRRYALFSSLSAKVLGFKHMIELYNVEKSEFYDVYAQCLEGKNVQDYIVFDGILFRKGKLCVPKCSIRELLVKEAHGGGLMGYFGEFKTYSMLCEHFYWLKMRKDVNKVCKQCFKCKEAKSKTQPHGLYTPLDVPNEPWVDISRNFVLGLPKTRRHHDSIFVVVDRFSKMTHFIPCNKTDDATNIANLFFREVVRLHGIPKTLAIHSTTHCSPFEVVYGFNPLTPLDLSPLPPNMFTSDVASSRAEYIKTLHKEIKEMIEKKNQKLVTCKNQGRKELIFKPGDWVWVHLRKERFPDQRKLKLQQRRDDPFQVLERINNNAYKLDLRGKYNVSSTFNVADLTLFDVGNEDIDLRTNPSQEMGE</sequence>
<organism evidence="4 5">
    <name type="scientific">Cucumis melo var. makuwa</name>
    <name type="common">Oriental melon</name>
    <dbReference type="NCBI Taxonomy" id="1194695"/>
    <lineage>
        <taxon>Eukaryota</taxon>
        <taxon>Viridiplantae</taxon>
        <taxon>Streptophyta</taxon>
        <taxon>Embryophyta</taxon>
        <taxon>Tracheophyta</taxon>
        <taxon>Spermatophyta</taxon>
        <taxon>Magnoliopsida</taxon>
        <taxon>eudicotyledons</taxon>
        <taxon>Gunneridae</taxon>
        <taxon>Pentapetalae</taxon>
        <taxon>rosids</taxon>
        <taxon>fabids</taxon>
        <taxon>Cucurbitales</taxon>
        <taxon>Cucurbitaceae</taxon>
        <taxon>Benincaseae</taxon>
        <taxon>Cucumis</taxon>
    </lineage>
</organism>
<feature type="domain" description="Integrase zinc-binding" evidence="2">
    <location>
        <begin position="267"/>
        <end position="322"/>
    </location>
</feature>
<protein>
    <submittedName>
        <fullName evidence="4">Transposon Ty3-I Gag-Pol polyprotein</fullName>
    </submittedName>
</protein>
<evidence type="ECO:0000313" key="4">
    <source>
        <dbReference type="EMBL" id="TYK03674.1"/>
    </source>
</evidence>
<feature type="domain" description="Reverse transcriptase/retrotransposon-derived protein RNase H-like" evidence="1">
    <location>
        <begin position="59"/>
        <end position="153"/>
    </location>
</feature>
<dbReference type="Pfam" id="PF17919">
    <property type="entry name" value="RT_RNaseH_2"/>
    <property type="match status" value="1"/>
</dbReference>
<dbReference type="Pfam" id="PF17921">
    <property type="entry name" value="Integrase_H2C2"/>
    <property type="match status" value="1"/>
</dbReference>
<dbReference type="InterPro" id="IPR036397">
    <property type="entry name" value="RNaseH_sf"/>
</dbReference>
<dbReference type="InterPro" id="IPR041577">
    <property type="entry name" value="RT_RNaseH_2"/>
</dbReference>
<dbReference type="Gene3D" id="3.30.70.270">
    <property type="match status" value="1"/>
</dbReference>